<dbReference type="AlphaFoldDB" id="X1F846"/>
<proteinExistence type="predicted"/>
<gene>
    <name evidence="1" type="ORF">S03H2_05840</name>
</gene>
<protein>
    <recommendedName>
        <fullName evidence="2">NusB/RsmB/TIM44 domain-containing protein</fullName>
    </recommendedName>
</protein>
<organism evidence="1">
    <name type="scientific">marine sediment metagenome</name>
    <dbReference type="NCBI Taxonomy" id="412755"/>
    <lineage>
        <taxon>unclassified sequences</taxon>
        <taxon>metagenomes</taxon>
        <taxon>ecological metagenomes</taxon>
    </lineage>
</organism>
<evidence type="ECO:0000313" key="1">
    <source>
        <dbReference type="EMBL" id="GAH28740.1"/>
    </source>
</evidence>
<sequence length="51" mass="6142">MLKRREAREKALFYLYQSDLLDIDIDELIQMDLKNKKNIDQFTLKLVKGVK</sequence>
<evidence type="ECO:0008006" key="2">
    <source>
        <dbReference type="Google" id="ProtNLM"/>
    </source>
</evidence>
<feature type="non-terminal residue" evidence="1">
    <location>
        <position position="51"/>
    </location>
</feature>
<comment type="caution">
    <text evidence="1">The sequence shown here is derived from an EMBL/GenBank/DDBJ whole genome shotgun (WGS) entry which is preliminary data.</text>
</comment>
<accession>X1F846</accession>
<reference evidence="1" key="1">
    <citation type="journal article" date="2014" name="Front. Microbiol.">
        <title>High frequency of phylogenetically diverse reductive dehalogenase-homologous genes in deep subseafloor sedimentary metagenomes.</title>
        <authorList>
            <person name="Kawai M."/>
            <person name="Futagami T."/>
            <person name="Toyoda A."/>
            <person name="Takaki Y."/>
            <person name="Nishi S."/>
            <person name="Hori S."/>
            <person name="Arai W."/>
            <person name="Tsubouchi T."/>
            <person name="Morono Y."/>
            <person name="Uchiyama I."/>
            <person name="Ito T."/>
            <person name="Fujiyama A."/>
            <person name="Inagaki F."/>
            <person name="Takami H."/>
        </authorList>
    </citation>
    <scope>NUCLEOTIDE SEQUENCE</scope>
    <source>
        <strain evidence="1">Expedition CK06-06</strain>
    </source>
</reference>
<name>X1F846_9ZZZZ</name>
<dbReference type="EMBL" id="BARU01002482">
    <property type="protein sequence ID" value="GAH28740.1"/>
    <property type="molecule type" value="Genomic_DNA"/>
</dbReference>